<dbReference type="Proteomes" id="UP000481288">
    <property type="component" value="Unassembled WGS sequence"/>
</dbReference>
<dbReference type="PRINTS" id="PR00081">
    <property type="entry name" value="GDHRDH"/>
</dbReference>
<dbReference type="PANTHER" id="PTHR43157">
    <property type="entry name" value="PHOSPHATIDYLINOSITOL-GLYCAN BIOSYNTHESIS CLASS F PROTEIN-RELATED"/>
    <property type="match status" value="1"/>
</dbReference>
<gene>
    <name evidence="2" type="primary">sol3_7</name>
    <name evidence="2" type="ORF">LCER1_G004807</name>
</gene>
<dbReference type="OrthoDB" id="542013at2759"/>
<dbReference type="Gene3D" id="3.40.50.720">
    <property type="entry name" value="NAD(P)-binding Rossmann-like Domain"/>
    <property type="match status" value="1"/>
</dbReference>
<dbReference type="EMBL" id="QGMG01000430">
    <property type="protein sequence ID" value="TVY53647.1"/>
    <property type="molecule type" value="Genomic_DNA"/>
</dbReference>
<keyword evidence="1" id="KW-0560">Oxidoreductase</keyword>
<keyword evidence="3" id="KW-1185">Reference proteome</keyword>
<reference evidence="2 3" key="1">
    <citation type="submission" date="2018-05" db="EMBL/GenBank/DDBJ databases">
        <title>Whole genome sequencing for identification of molecular markers to develop diagnostic detection tools for the regulated plant pathogen Lachnellula willkommii.</title>
        <authorList>
            <person name="Giroux E."/>
            <person name="Bilodeau G."/>
        </authorList>
    </citation>
    <scope>NUCLEOTIDE SEQUENCE [LARGE SCALE GENOMIC DNA]</scope>
    <source>
        <strain evidence="2 3">CBS 625.97</strain>
    </source>
</reference>
<dbReference type="GO" id="GO:0016491">
    <property type="term" value="F:oxidoreductase activity"/>
    <property type="evidence" value="ECO:0007669"/>
    <property type="project" value="UniProtKB-KW"/>
</dbReference>
<evidence type="ECO:0000256" key="1">
    <source>
        <dbReference type="ARBA" id="ARBA00023002"/>
    </source>
</evidence>
<comment type="caution">
    <text evidence="2">The sequence shown here is derived from an EMBL/GenBank/DDBJ whole genome shotgun (WGS) entry which is preliminary data.</text>
</comment>
<evidence type="ECO:0000313" key="2">
    <source>
        <dbReference type="EMBL" id="TVY53647.1"/>
    </source>
</evidence>
<proteinExistence type="predicted"/>
<name>A0A7D8Z0P4_9HELO</name>
<dbReference type="InterPro" id="IPR002347">
    <property type="entry name" value="SDR_fam"/>
</dbReference>
<dbReference type="AlphaFoldDB" id="A0A7D8Z0P4"/>
<dbReference type="InterPro" id="IPR036291">
    <property type="entry name" value="NAD(P)-bd_dom_sf"/>
</dbReference>
<dbReference type="SUPFAM" id="SSF51735">
    <property type="entry name" value="NAD(P)-binding Rossmann-fold domains"/>
    <property type="match status" value="1"/>
</dbReference>
<accession>A0A7D8Z0P4</accession>
<sequence>MGWFASFLYSQLFVKPPQPTKDFSGQTIIITGSNTGLGLEAARHVTRLGAALVILAVRNQVKGEIAKKSILASTGCAATNIEVWDLDMQSYPSIQAFCTKAGQLPRLDAVLENAGIMTKHFNMIAGYESTITTNVIGTFLLALGLLPKLRQSAAEYKTQVRLSFVTSDIHFLAKFPERHNKDIFASLNNEKSAKMAMERYSVSKLIQLLAVRELAAQVSHEPVLTTPAVIINCMTPGGCKSDFDRESTGFARFMGKIMYAVLARTTEVGSRTLVAGLAAGEESHGSYMADCHIAEYLTYRLRMRDANAAFRPGPMVRGSDGMALQKKIWDQLVIQLETIRPGISEDL</sequence>
<dbReference type="Pfam" id="PF00106">
    <property type="entry name" value="adh_short"/>
    <property type="match status" value="1"/>
</dbReference>
<evidence type="ECO:0000313" key="3">
    <source>
        <dbReference type="Proteomes" id="UP000481288"/>
    </source>
</evidence>
<protein>
    <submittedName>
        <fullName evidence="2">Short chain dehydrogenase sol3</fullName>
    </submittedName>
</protein>
<organism evidence="2 3">
    <name type="scientific">Lachnellula cervina</name>
    <dbReference type="NCBI Taxonomy" id="1316786"/>
    <lineage>
        <taxon>Eukaryota</taxon>
        <taxon>Fungi</taxon>
        <taxon>Dikarya</taxon>
        <taxon>Ascomycota</taxon>
        <taxon>Pezizomycotina</taxon>
        <taxon>Leotiomycetes</taxon>
        <taxon>Helotiales</taxon>
        <taxon>Lachnaceae</taxon>
        <taxon>Lachnellula</taxon>
    </lineage>
</organism>
<dbReference type="PANTHER" id="PTHR43157:SF31">
    <property type="entry name" value="PHOSPHATIDYLINOSITOL-GLYCAN BIOSYNTHESIS CLASS F PROTEIN"/>
    <property type="match status" value="1"/>
</dbReference>